<proteinExistence type="predicted"/>
<dbReference type="AlphaFoldDB" id="A0A1K0IMF6"/>
<organism evidence="1">
    <name type="scientific">Cupriavidus necator</name>
    <name type="common">Alcaligenes eutrophus</name>
    <name type="synonym">Ralstonia eutropha</name>
    <dbReference type="NCBI Taxonomy" id="106590"/>
    <lineage>
        <taxon>Bacteria</taxon>
        <taxon>Pseudomonadati</taxon>
        <taxon>Pseudomonadota</taxon>
        <taxon>Betaproteobacteria</taxon>
        <taxon>Burkholderiales</taxon>
        <taxon>Burkholderiaceae</taxon>
        <taxon>Cupriavidus</taxon>
    </lineage>
</organism>
<protein>
    <submittedName>
        <fullName evidence="1">Uncharacterized protein</fullName>
    </submittedName>
</protein>
<sequence length="441" mass="48478">MQRAIGYTDFNQPRSLIEERPARPPIIGKIRPGIKVLTKKAKENEQAVKIHDAGLARGDSFEAIGEEIERKTKLRNALVPKNTAWFTCRASDFTNPATADEILQKYGEDRGDGLKLWRFPVIFAFDDWLANMPNQLKVWGMRGLQYFSEYGTDGKRYCKVYAAPEVDQRAQRAKRLFGGRTIILRQDDAIPDGVCDPHQCPQYQERKCNLSANFLFAIPDIKGLGLIELPTNSIYVLQKAYAAMQTVALARGGRLAGLQFWLSKKAVDITRIGDDGLPMRQEQMLTMLDAEIDMGALLDGADQMAPALEAASHAVALLEGATSETAAPLGTPIADISDAMPLAPEPAPMVAPASGAAPMPSEVDPDDRESVLADLASRLGMAKGQDKMDLLTFARLEYGQGWTKRPKDVDSMIAEMQTALANPMAFREQVRARVSEATHSA</sequence>
<dbReference type="InterPro" id="IPR043991">
    <property type="entry name" value="Gp3-like"/>
</dbReference>
<dbReference type="Pfam" id="PF18897">
    <property type="entry name" value="Gp3-like"/>
    <property type="match status" value="1"/>
</dbReference>
<accession>A0A1K0IMF6</accession>
<evidence type="ECO:0000313" key="1">
    <source>
        <dbReference type="EMBL" id="SCU86630.1"/>
    </source>
</evidence>
<reference evidence="1" key="1">
    <citation type="submission" date="2016-09" db="EMBL/GenBank/DDBJ databases">
        <authorList>
            <person name="Capua I."/>
            <person name="De Benedictis P."/>
            <person name="Joannis T."/>
            <person name="Lombin L.H."/>
            <person name="Cattoli G."/>
        </authorList>
    </citation>
    <scope>NUCLEOTIDE SEQUENCE</scope>
    <source>
        <strain evidence="1">B9</strain>
    </source>
</reference>
<gene>
    <name evidence="1" type="ORF">CNECB9_460007</name>
</gene>
<dbReference type="RefSeq" id="WP_340528095.1">
    <property type="nucleotide sequence ID" value="NZ_FMSH01000401.1"/>
</dbReference>
<name>A0A1K0IMF6_CUPNE</name>
<dbReference type="EMBL" id="FMSH01000401">
    <property type="protein sequence ID" value="SCU86630.1"/>
    <property type="molecule type" value="Genomic_DNA"/>
</dbReference>